<evidence type="ECO:0000256" key="3">
    <source>
        <dbReference type="SAM" id="MobiDB-lite"/>
    </source>
</evidence>
<dbReference type="Gene3D" id="2.170.16.10">
    <property type="entry name" value="Hedgehog/Intein (Hint) domain"/>
    <property type="match status" value="1"/>
</dbReference>
<evidence type="ECO:0000256" key="1">
    <source>
        <dbReference type="ARBA" id="ARBA00004613"/>
    </source>
</evidence>
<feature type="region of interest" description="Disordered" evidence="3">
    <location>
        <begin position="238"/>
        <end position="311"/>
    </location>
</feature>
<dbReference type="InterPro" id="IPR018511">
    <property type="entry name" value="Hemolysin-typ_Ca-bd_CS"/>
</dbReference>
<evidence type="ECO:0000313" key="6">
    <source>
        <dbReference type="Proteomes" id="UP000241362"/>
    </source>
</evidence>
<keyword evidence="6" id="KW-1185">Reference proteome</keyword>
<dbReference type="Proteomes" id="UP000241362">
    <property type="component" value="Unassembled WGS sequence"/>
</dbReference>
<dbReference type="Pfam" id="PF13403">
    <property type="entry name" value="Hint_2"/>
    <property type="match status" value="1"/>
</dbReference>
<evidence type="ECO:0000259" key="4">
    <source>
        <dbReference type="Pfam" id="PF13403"/>
    </source>
</evidence>
<feature type="compositionally biased region" description="Low complexity" evidence="3">
    <location>
        <begin position="288"/>
        <end position="307"/>
    </location>
</feature>
<sequence>MARTFTWIYLGSTTALDPTEGNDTAENASTLNGRVFGTTADPLFGHISSTTLQGTASSFLTNNSASGGPFRLTTNTGGSPTNYTFDCVVEYNATIIYTDGTTATVTAVLVQSTTGELFLAPELPGSSDTAAYEAKPIRSVTINSVATSNANLGADRAVTGFDDGYIDGTSGNDLIDSAYIEPIANGSDKVDNNDVGLSGQSGNDDFIRGGAGNDTVLAGLGNDIVYGGIGNDSLSGGSGNDRLFGEDGNDTLDGGTGNDSLDGGANDDLLSGGAGNDSLSGGTGNDTLAGGDNNDVLDGGDGADSLDGGNGNDTLFGGAGADQLRGGAGADTIYGGADQDTIYGDIGDVVDGGSTGIDQDVLDLTFWGHKGTNIYYDPANHENGTVEFLDSLGNVIGTMTFTDIERVIACFTPGARITTDRGEVPVEVLKLGDRVLTRDNGYQEIRWIGRRDLTLAQVLARPVLAPVRIARGALGGDLPERDLVVSPQHRMMIASPRYEVLFGEAEVLVAAIHLVGRQGITALAPQAISYIHLMFDHHQIIRAEGAWTESYQPGAMALKGKPDPQLAELLELFPGIAQGQSYPAARITLKKREMALLDIG</sequence>
<protein>
    <recommendedName>
        <fullName evidence="4">Hedgehog/Intein (Hint) domain-containing protein</fullName>
    </recommendedName>
</protein>
<feature type="domain" description="Hedgehog/Intein (Hint)" evidence="4">
    <location>
        <begin position="410"/>
        <end position="554"/>
    </location>
</feature>
<dbReference type="SUPFAM" id="SSF51120">
    <property type="entry name" value="beta-Roll"/>
    <property type="match status" value="1"/>
</dbReference>
<dbReference type="Gene3D" id="2.150.10.10">
    <property type="entry name" value="Serralysin-like metalloprotease, C-terminal"/>
    <property type="match status" value="2"/>
</dbReference>
<dbReference type="PANTHER" id="PTHR38340">
    <property type="entry name" value="S-LAYER PROTEIN"/>
    <property type="match status" value="1"/>
</dbReference>
<dbReference type="InterPro" id="IPR011049">
    <property type="entry name" value="Serralysin-like_metalloprot_C"/>
</dbReference>
<reference evidence="5 6" key="1">
    <citation type="submission" date="2018-03" db="EMBL/GenBank/DDBJ databases">
        <title>Rhodobacter blasticus.</title>
        <authorList>
            <person name="Meyer T.E."/>
            <person name="Miller S."/>
            <person name="Lodha T."/>
            <person name="Gandham S."/>
            <person name="Chintalapati S."/>
            <person name="Chintalapati V.R."/>
        </authorList>
    </citation>
    <scope>NUCLEOTIDE SEQUENCE [LARGE SCALE GENOMIC DNA]</scope>
    <source>
        <strain evidence="5 6">DSM 2131</strain>
    </source>
</reference>
<accession>A0A2T4JA84</accession>
<dbReference type="EMBL" id="PZKE01000006">
    <property type="protein sequence ID" value="PTE14773.1"/>
    <property type="molecule type" value="Genomic_DNA"/>
</dbReference>
<evidence type="ECO:0000313" key="5">
    <source>
        <dbReference type="EMBL" id="PTE14773.1"/>
    </source>
</evidence>
<name>A0A2T4JA84_FUSBL</name>
<comment type="subcellular location">
    <subcellularLocation>
        <location evidence="1">Secreted</location>
    </subcellularLocation>
</comment>
<dbReference type="InterPro" id="IPR036844">
    <property type="entry name" value="Hint_dom_sf"/>
</dbReference>
<dbReference type="InterPro" id="IPR050557">
    <property type="entry name" value="RTX_toxin/Mannuronan_C5-epim"/>
</dbReference>
<dbReference type="Pfam" id="PF00353">
    <property type="entry name" value="HemolysinCabind"/>
    <property type="match status" value="3"/>
</dbReference>
<dbReference type="PROSITE" id="PS00330">
    <property type="entry name" value="HEMOLYSIN_CALCIUM"/>
    <property type="match status" value="3"/>
</dbReference>
<gene>
    <name evidence="5" type="ORF">C5F44_08185</name>
</gene>
<dbReference type="AlphaFoldDB" id="A0A2T4JA84"/>
<comment type="caution">
    <text evidence="5">The sequence shown here is derived from an EMBL/GenBank/DDBJ whole genome shotgun (WGS) entry which is preliminary data.</text>
</comment>
<dbReference type="InterPro" id="IPR001343">
    <property type="entry name" value="Hemolysn_Ca-bd"/>
</dbReference>
<dbReference type="GO" id="GO:0005509">
    <property type="term" value="F:calcium ion binding"/>
    <property type="evidence" value="ECO:0007669"/>
    <property type="project" value="InterPro"/>
</dbReference>
<organism evidence="5 6">
    <name type="scientific">Fuscovulum blasticum DSM 2131</name>
    <dbReference type="NCBI Taxonomy" id="1188250"/>
    <lineage>
        <taxon>Bacteria</taxon>
        <taxon>Pseudomonadati</taxon>
        <taxon>Pseudomonadota</taxon>
        <taxon>Alphaproteobacteria</taxon>
        <taxon>Rhodobacterales</taxon>
        <taxon>Paracoccaceae</taxon>
        <taxon>Pseudogemmobacter</taxon>
    </lineage>
</organism>
<evidence type="ECO:0000256" key="2">
    <source>
        <dbReference type="ARBA" id="ARBA00022525"/>
    </source>
</evidence>
<dbReference type="GO" id="GO:0005576">
    <property type="term" value="C:extracellular region"/>
    <property type="evidence" value="ECO:0007669"/>
    <property type="project" value="UniProtKB-SubCell"/>
</dbReference>
<dbReference type="InterPro" id="IPR028992">
    <property type="entry name" value="Hedgehog/Intein_dom"/>
</dbReference>
<dbReference type="PRINTS" id="PR00313">
    <property type="entry name" value="CABNDNGRPT"/>
</dbReference>
<proteinExistence type="predicted"/>
<dbReference type="RefSeq" id="WP_107673025.1">
    <property type="nucleotide sequence ID" value="NZ_PZKE01000006.1"/>
</dbReference>
<dbReference type="SUPFAM" id="SSF51294">
    <property type="entry name" value="Hedgehog/intein (Hint) domain"/>
    <property type="match status" value="1"/>
</dbReference>
<keyword evidence="2" id="KW-0964">Secreted</keyword>
<dbReference type="PANTHER" id="PTHR38340:SF1">
    <property type="entry name" value="S-LAYER PROTEIN"/>
    <property type="match status" value="1"/>
</dbReference>